<dbReference type="GO" id="GO:0016226">
    <property type="term" value="P:iron-sulfur cluster assembly"/>
    <property type="evidence" value="ECO:0007669"/>
    <property type="project" value="InterPro"/>
</dbReference>
<proteinExistence type="inferred from homology"/>
<dbReference type="InterPro" id="IPR055346">
    <property type="entry name" value="Fe-S_cluster_assembly_SufBD"/>
</dbReference>
<organism evidence="3 4">
    <name type="scientific">Candidatus Faecivivens stercoravium</name>
    <dbReference type="NCBI Taxonomy" id="2840803"/>
    <lineage>
        <taxon>Bacteria</taxon>
        <taxon>Bacillati</taxon>
        <taxon>Bacillota</taxon>
        <taxon>Clostridia</taxon>
        <taxon>Eubacteriales</taxon>
        <taxon>Oscillospiraceae</taxon>
        <taxon>Oscillospiraceae incertae sedis</taxon>
        <taxon>Candidatus Faecivivens</taxon>
    </lineage>
</organism>
<evidence type="ECO:0000313" key="4">
    <source>
        <dbReference type="Proteomes" id="UP000824241"/>
    </source>
</evidence>
<dbReference type="Proteomes" id="UP000824241">
    <property type="component" value="Unassembled WGS sequence"/>
</dbReference>
<dbReference type="AlphaFoldDB" id="A0A9D1DZ41"/>
<comment type="similarity">
    <text evidence="1">Belongs to the iron-sulfur cluster assembly SufBD family.</text>
</comment>
<accession>A0A9D1DZ41</accession>
<dbReference type="InterPro" id="IPR000825">
    <property type="entry name" value="SUF_FeS_clus_asmbl_SufBD_core"/>
</dbReference>
<gene>
    <name evidence="3" type="ORF">IAB37_08550</name>
</gene>
<reference evidence="3" key="2">
    <citation type="journal article" date="2021" name="PeerJ">
        <title>Extensive microbial diversity within the chicken gut microbiome revealed by metagenomics and culture.</title>
        <authorList>
            <person name="Gilroy R."/>
            <person name="Ravi A."/>
            <person name="Getino M."/>
            <person name="Pursley I."/>
            <person name="Horton D.L."/>
            <person name="Alikhan N.F."/>
            <person name="Baker D."/>
            <person name="Gharbi K."/>
            <person name="Hall N."/>
            <person name="Watson M."/>
            <person name="Adriaenssens E.M."/>
            <person name="Foster-Nyarko E."/>
            <person name="Jarju S."/>
            <person name="Secka A."/>
            <person name="Antonio M."/>
            <person name="Oren A."/>
            <person name="Chaudhuri R.R."/>
            <person name="La Ragione R."/>
            <person name="Hildebrand F."/>
            <person name="Pallen M.J."/>
        </authorList>
    </citation>
    <scope>NUCLEOTIDE SEQUENCE</scope>
    <source>
        <strain evidence="3">CHK189-12415</strain>
    </source>
</reference>
<sequence>MDTVIQSMLSTIAGINGKVEGAFNLRENGQGVERYSTENIKIVPKKDKPGIDIFIRPGTRGEQVHIPVVLTQSGLNDLVYNDFFIGEGADVTIIAGCGIHNDGCDTTEHDGIHSFKIGKNAHIRYVEKHYGEGTGTGERVLNPTTIVDMDEGSSCEMEMVQIAGVSSTIRKTEANLGANAKLLITERLMTHDDQRADSDVVIHLNGAGSSAQVISRSVAKDRSSQMFHPIAQGNALCHAHIQCDTILMDEAHVQSIPEIEANHPDAAIIHEAAIGRINNEQMLKLETLGLSEEEAEKIIIDAFLE</sequence>
<evidence type="ECO:0000256" key="1">
    <source>
        <dbReference type="ARBA" id="ARBA00043967"/>
    </source>
</evidence>
<dbReference type="Pfam" id="PF01458">
    <property type="entry name" value="SUFBD_core"/>
    <property type="match status" value="1"/>
</dbReference>
<comment type="caution">
    <text evidence="3">The sequence shown here is derived from an EMBL/GenBank/DDBJ whole genome shotgun (WGS) entry which is preliminary data.</text>
</comment>
<dbReference type="SUPFAM" id="SSF101960">
    <property type="entry name" value="Stabilizer of iron transporter SufD"/>
    <property type="match status" value="1"/>
</dbReference>
<dbReference type="PANTHER" id="PTHR30508:SF1">
    <property type="entry name" value="UPF0051 PROTEIN ABCI8, CHLOROPLASTIC-RELATED"/>
    <property type="match status" value="1"/>
</dbReference>
<feature type="domain" description="SUF system FeS cluster assembly SufBD core" evidence="2">
    <location>
        <begin position="85"/>
        <end position="303"/>
    </location>
</feature>
<evidence type="ECO:0000259" key="2">
    <source>
        <dbReference type="Pfam" id="PF01458"/>
    </source>
</evidence>
<dbReference type="PANTHER" id="PTHR30508">
    <property type="entry name" value="FES CLUSTER ASSEMBLY PROTEIN SUF"/>
    <property type="match status" value="1"/>
</dbReference>
<evidence type="ECO:0000313" key="3">
    <source>
        <dbReference type="EMBL" id="HIR61607.1"/>
    </source>
</evidence>
<reference evidence="3" key="1">
    <citation type="submission" date="2020-10" db="EMBL/GenBank/DDBJ databases">
        <authorList>
            <person name="Gilroy R."/>
        </authorList>
    </citation>
    <scope>NUCLEOTIDE SEQUENCE</scope>
    <source>
        <strain evidence="3">CHK189-12415</strain>
    </source>
</reference>
<dbReference type="EMBL" id="DVHA01000277">
    <property type="protein sequence ID" value="HIR61607.1"/>
    <property type="molecule type" value="Genomic_DNA"/>
</dbReference>
<name>A0A9D1DZ41_9FIRM</name>
<dbReference type="InterPro" id="IPR037284">
    <property type="entry name" value="SUF_FeS_clus_asmbl_SufBD_sf"/>
</dbReference>
<protein>
    <submittedName>
        <fullName evidence="3">SufD family Fe-S cluster assembly protein</fullName>
    </submittedName>
</protein>